<dbReference type="EMBL" id="AGNK02005448">
    <property type="status" value="NOT_ANNOTATED_CDS"/>
    <property type="molecule type" value="Genomic_DNA"/>
</dbReference>
<dbReference type="Gramene" id="KQK87832">
    <property type="protein sequence ID" value="KQK87832"/>
    <property type="gene ID" value="SETIT_038623mg"/>
</dbReference>
<accession>K4AIB3</accession>
<reference evidence="2" key="2">
    <citation type="submission" date="2018-08" db="UniProtKB">
        <authorList>
            <consortium name="EnsemblPlants"/>
        </authorList>
    </citation>
    <scope>IDENTIFICATION</scope>
    <source>
        <strain evidence="2">Yugu1</strain>
    </source>
</reference>
<reference evidence="3" key="1">
    <citation type="journal article" date="2012" name="Nat. Biotechnol.">
        <title>Reference genome sequence of the model plant Setaria.</title>
        <authorList>
            <person name="Bennetzen J.L."/>
            <person name="Schmutz J."/>
            <person name="Wang H."/>
            <person name="Percifield R."/>
            <person name="Hawkins J."/>
            <person name="Pontaroli A.C."/>
            <person name="Estep M."/>
            <person name="Feng L."/>
            <person name="Vaughn J.N."/>
            <person name="Grimwood J."/>
            <person name="Jenkins J."/>
            <person name="Barry K."/>
            <person name="Lindquist E."/>
            <person name="Hellsten U."/>
            <person name="Deshpande S."/>
            <person name="Wang X."/>
            <person name="Wu X."/>
            <person name="Mitros T."/>
            <person name="Triplett J."/>
            <person name="Yang X."/>
            <person name="Ye C.Y."/>
            <person name="Mauro-Herrera M."/>
            <person name="Wang L."/>
            <person name="Li P."/>
            <person name="Sharma M."/>
            <person name="Sharma R."/>
            <person name="Ronald P.C."/>
            <person name="Panaud O."/>
            <person name="Kellogg E.A."/>
            <person name="Brutnell T.P."/>
            <person name="Doust A.N."/>
            <person name="Tuskan G.A."/>
            <person name="Rokhsar D."/>
            <person name="Devos K.M."/>
        </authorList>
    </citation>
    <scope>NUCLEOTIDE SEQUENCE [LARGE SCALE GENOMIC DNA]</scope>
    <source>
        <strain evidence="3">cv. Yugu1</strain>
    </source>
</reference>
<feature type="region of interest" description="Disordered" evidence="1">
    <location>
        <begin position="1"/>
        <end position="28"/>
    </location>
</feature>
<name>K4AIB3_SETIT</name>
<sequence length="128" mass="14990">GEVAAATSGHHHHLHHHTRRPPPPDPGRGGVDAEWYGIEKKILLIFLFLKIFYLSPRRRRELRIFMSFNSRTRNWKVTEGDPSFCNENNIKNSGQFRNQTKRLNTYAKKFIIGPPLITRFSFYESLLV</sequence>
<evidence type="ECO:0000256" key="1">
    <source>
        <dbReference type="SAM" id="MobiDB-lite"/>
    </source>
</evidence>
<feature type="compositionally biased region" description="Basic residues" evidence="1">
    <location>
        <begin position="9"/>
        <end position="20"/>
    </location>
</feature>
<dbReference type="AlphaFoldDB" id="K4AIB3"/>
<protein>
    <submittedName>
        <fullName evidence="2">Uncharacterized protein</fullName>
    </submittedName>
</protein>
<dbReference type="Proteomes" id="UP000004995">
    <property type="component" value="Unassembled WGS sequence"/>
</dbReference>
<evidence type="ECO:0000313" key="3">
    <source>
        <dbReference type="Proteomes" id="UP000004995"/>
    </source>
</evidence>
<dbReference type="EnsemblPlants" id="KQK87832">
    <property type="protein sequence ID" value="KQK87832"/>
    <property type="gene ID" value="SETIT_038623mg"/>
</dbReference>
<dbReference type="InParanoid" id="K4AIB3"/>
<keyword evidence="3" id="KW-1185">Reference proteome</keyword>
<proteinExistence type="predicted"/>
<evidence type="ECO:0000313" key="2">
    <source>
        <dbReference type="EnsemblPlants" id="KQK87832"/>
    </source>
</evidence>
<dbReference type="HOGENOM" id="CLU_1965284_0_0_1"/>
<dbReference type="eggNOG" id="ENOG502R3Q9">
    <property type="taxonomic scope" value="Eukaryota"/>
</dbReference>
<organism evidence="2 3">
    <name type="scientific">Setaria italica</name>
    <name type="common">Foxtail millet</name>
    <name type="synonym">Panicum italicum</name>
    <dbReference type="NCBI Taxonomy" id="4555"/>
    <lineage>
        <taxon>Eukaryota</taxon>
        <taxon>Viridiplantae</taxon>
        <taxon>Streptophyta</taxon>
        <taxon>Embryophyta</taxon>
        <taxon>Tracheophyta</taxon>
        <taxon>Spermatophyta</taxon>
        <taxon>Magnoliopsida</taxon>
        <taxon>Liliopsida</taxon>
        <taxon>Poales</taxon>
        <taxon>Poaceae</taxon>
        <taxon>PACMAD clade</taxon>
        <taxon>Panicoideae</taxon>
        <taxon>Panicodae</taxon>
        <taxon>Paniceae</taxon>
        <taxon>Cenchrinae</taxon>
        <taxon>Setaria</taxon>
    </lineage>
</organism>